<dbReference type="Proteomes" id="UP001642502">
    <property type="component" value="Unassembled WGS sequence"/>
</dbReference>
<dbReference type="InterPro" id="IPR014030">
    <property type="entry name" value="Ketoacyl_synth_N"/>
</dbReference>
<gene>
    <name evidence="4" type="ORF">SEPCBS119000_004425</name>
</gene>
<dbReference type="Pfam" id="PF00109">
    <property type="entry name" value="ketoacyl-synt"/>
    <property type="match status" value="1"/>
</dbReference>
<evidence type="ECO:0000259" key="3">
    <source>
        <dbReference type="Pfam" id="PF00109"/>
    </source>
</evidence>
<protein>
    <recommendedName>
        <fullName evidence="3">Beta-ketoacyl synthase-like N-terminal domain-containing protein</fullName>
    </recommendedName>
</protein>
<evidence type="ECO:0000256" key="1">
    <source>
        <dbReference type="ARBA" id="ARBA00022450"/>
    </source>
</evidence>
<dbReference type="PANTHER" id="PTHR43775:SF29">
    <property type="entry name" value="ASPERFURANONE POLYKETIDE SYNTHASE AFOG-RELATED"/>
    <property type="match status" value="1"/>
</dbReference>
<feature type="domain" description="Beta-ketoacyl synthase-like N-terminal" evidence="3">
    <location>
        <begin position="14"/>
        <end position="92"/>
    </location>
</feature>
<proteinExistence type="predicted"/>
<keyword evidence="2" id="KW-0597">Phosphoprotein</keyword>
<organism evidence="4 5">
    <name type="scientific">Sporothrix epigloea</name>
    <dbReference type="NCBI Taxonomy" id="1892477"/>
    <lineage>
        <taxon>Eukaryota</taxon>
        <taxon>Fungi</taxon>
        <taxon>Dikarya</taxon>
        <taxon>Ascomycota</taxon>
        <taxon>Pezizomycotina</taxon>
        <taxon>Sordariomycetes</taxon>
        <taxon>Sordariomycetidae</taxon>
        <taxon>Ophiostomatales</taxon>
        <taxon>Ophiostomataceae</taxon>
        <taxon>Sporothrix</taxon>
    </lineage>
</organism>
<keyword evidence="5" id="KW-1185">Reference proteome</keyword>
<evidence type="ECO:0000313" key="5">
    <source>
        <dbReference type="Proteomes" id="UP001642502"/>
    </source>
</evidence>
<name>A0ABP0DW30_9PEZI</name>
<evidence type="ECO:0000256" key="2">
    <source>
        <dbReference type="ARBA" id="ARBA00022553"/>
    </source>
</evidence>
<dbReference type="PANTHER" id="PTHR43775">
    <property type="entry name" value="FATTY ACID SYNTHASE"/>
    <property type="match status" value="1"/>
</dbReference>
<dbReference type="EMBL" id="CAWUON010000067">
    <property type="protein sequence ID" value="CAK7271096.1"/>
    <property type="molecule type" value="Genomic_DNA"/>
</dbReference>
<dbReference type="InterPro" id="IPR050091">
    <property type="entry name" value="PKS_NRPS_Biosynth_Enz"/>
</dbReference>
<comment type="caution">
    <text evidence="4">The sequence shown here is derived from an EMBL/GenBank/DDBJ whole genome shotgun (WGS) entry which is preliminary data.</text>
</comment>
<dbReference type="InterPro" id="IPR016039">
    <property type="entry name" value="Thiolase-like"/>
</dbReference>
<evidence type="ECO:0000313" key="4">
    <source>
        <dbReference type="EMBL" id="CAK7271096.1"/>
    </source>
</evidence>
<sequence length="118" mass="13286">MVTLGPTPDGGTEDAIAVVGMACRFPGDADNIENFWAMIRDGKDAWSEIPSDRFNTKGWYHPDPNRPGSFHIRGAHFIKQDIAAFDAPAIDVKTSSWYPYDLALQHSYQRLLRLFCAR</sequence>
<reference evidence="4 5" key="1">
    <citation type="submission" date="2024-01" db="EMBL/GenBank/DDBJ databases">
        <authorList>
            <person name="Allen C."/>
            <person name="Tagirdzhanova G."/>
        </authorList>
    </citation>
    <scope>NUCLEOTIDE SEQUENCE [LARGE SCALE GENOMIC DNA]</scope>
    <source>
        <strain evidence="4 5">CBS 119000</strain>
    </source>
</reference>
<accession>A0ABP0DW30</accession>
<keyword evidence="1" id="KW-0596">Phosphopantetheine</keyword>
<dbReference type="SUPFAM" id="SSF53901">
    <property type="entry name" value="Thiolase-like"/>
    <property type="match status" value="1"/>
</dbReference>
<dbReference type="Gene3D" id="3.40.47.10">
    <property type="match status" value="1"/>
</dbReference>